<dbReference type="GO" id="GO:0005524">
    <property type="term" value="F:ATP binding"/>
    <property type="evidence" value="ECO:0007669"/>
    <property type="project" value="InterPro"/>
</dbReference>
<dbReference type="PANTHER" id="PTHR37291:SF1">
    <property type="entry name" value="TYPE IV METHYL-DIRECTED RESTRICTION ENZYME ECOKMCRB SUBUNIT"/>
    <property type="match status" value="1"/>
</dbReference>
<keyword evidence="3" id="KW-1185">Reference proteome</keyword>
<gene>
    <name evidence="2" type="ORF">CRM92_02725</name>
</gene>
<protein>
    <recommendedName>
        <fullName evidence="1">ATPase dynein-related AAA domain-containing protein</fullName>
    </recommendedName>
</protein>
<dbReference type="Pfam" id="PF07728">
    <property type="entry name" value="AAA_5"/>
    <property type="match status" value="1"/>
</dbReference>
<evidence type="ECO:0000259" key="1">
    <source>
        <dbReference type="Pfam" id="PF07728"/>
    </source>
</evidence>
<accession>A0A2A8D7W2</accession>
<sequence length="567" mass="63718">MSNNLQANFKSIDAEITSSWAFGESIHDSEFVSFYTFVEKIKSAQQKNTQILPSKPFNGSVQVYYSFKYNDTIVQTEHAFYENIWQGFRETLRMILDGHENLLPGGMNRIIDRQIKAAENQNPNISALQLVECIPLFNTAVQEAHKRSQDTVKKFSIYRDIRICIYFGNSAGMPYSRVPVQLQNLISQHIKPLIEKPPTQRKKPTPKDFENTLNAVEEESGRFYPTGPVAKSLFKNKCVVLEGVAGCGKSYQINTLSREDTGYGKANITTVVFHPSTSYEEFVSGLRPNFSRQEDEPEFVSHEGVFLQACRKAVENPTTPHLLFIDEINRANTSRVFGDLMLVIETSKRVSVKKLQDHREKLYGSVFAADADIPQGFTYATLQTPLYYQGKIYNRLVVPDNLHILGTMNSTDRSVGTIDLALRRRFIWMEMNPHNETDLRTELEAERGAISEELDIVIERYADINAILESEVGPDARLGHSYFFSRNSTPEDIARALLTQLAEIAATFNISSGILEKIGSINGLSVKMVGQRLGSRPRVVGSWSGPGLPSAPKPAGQIPWLEVTSGE</sequence>
<dbReference type="SUPFAM" id="SSF52540">
    <property type="entry name" value="P-loop containing nucleoside triphosphate hydrolases"/>
    <property type="match status" value="1"/>
</dbReference>
<dbReference type="AlphaFoldDB" id="A0A2A8D7W2"/>
<dbReference type="Gene3D" id="3.40.50.300">
    <property type="entry name" value="P-loop containing nucleotide triphosphate hydrolases"/>
    <property type="match status" value="1"/>
</dbReference>
<proteinExistence type="predicted"/>
<dbReference type="InterPro" id="IPR052934">
    <property type="entry name" value="Methyl-DNA_Rec/Restrict_Enz"/>
</dbReference>
<dbReference type="PANTHER" id="PTHR37291">
    <property type="entry name" value="5-METHYLCYTOSINE-SPECIFIC RESTRICTION ENZYME B"/>
    <property type="match status" value="1"/>
</dbReference>
<dbReference type="InterPro" id="IPR011704">
    <property type="entry name" value="ATPase_dyneun-rel_AAA"/>
</dbReference>
<dbReference type="Proteomes" id="UP000219947">
    <property type="component" value="Unassembled WGS sequence"/>
</dbReference>
<reference evidence="2" key="1">
    <citation type="submission" date="2017-10" db="EMBL/GenBank/DDBJ databases">
        <title>Kefir isolates.</title>
        <authorList>
            <person name="Kim Y."/>
            <person name="Blasche S."/>
        </authorList>
    </citation>
    <scope>NUCLEOTIDE SEQUENCE [LARGE SCALE GENOMIC DNA]</scope>
    <source>
        <strain evidence="2">OG2-2</strain>
    </source>
</reference>
<dbReference type="GO" id="GO:0016887">
    <property type="term" value="F:ATP hydrolysis activity"/>
    <property type="evidence" value="ECO:0007669"/>
    <property type="project" value="InterPro"/>
</dbReference>
<dbReference type="InterPro" id="IPR027417">
    <property type="entry name" value="P-loop_NTPase"/>
</dbReference>
<name>A0A2A8D7W2_9MICC</name>
<organism evidence="2 3">
    <name type="scientific">Rothia dentocariosa</name>
    <dbReference type="NCBI Taxonomy" id="2047"/>
    <lineage>
        <taxon>Bacteria</taxon>
        <taxon>Bacillati</taxon>
        <taxon>Actinomycetota</taxon>
        <taxon>Actinomycetes</taxon>
        <taxon>Micrococcales</taxon>
        <taxon>Micrococcaceae</taxon>
        <taxon>Rothia</taxon>
    </lineage>
</organism>
<evidence type="ECO:0000313" key="2">
    <source>
        <dbReference type="EMBL" id="PEN16964.1"/>
    </source>
</evidence>
<feature type="domain" description="ATPase dynein-related AAA" evidence="1">
    <location>
        <begin position="239"/>
        <end position="426"/>
    </location>
</feature>
<dbReference type="RefSeq" id="WP_098042317.1">
    <property type="nucleotide sequence ID" value="NZ_PDEV01000001.1"/>
</dbReference>
<comment type="caution">
    <text evidence="2">The sequence shown here is derived from an EMBL/GenBank/DDBJ whole genome shotgun (WGS) entry which is preliminary data.</text>
</comment>
<evidence type="ECO:0000313" key="3">
    <source>
        <dbReference type="Proteomes" id="UP000219947"/>
    </source>
</evidence>
<dbReference type="EMBL" id="PDEV01000001">
    <property type="protein sequence ID" value="PEN16964.1"/>
    <property type="molecule type" value="Genomic_DNA"/>
</dbReference>